<gene>
    <name evidence="3" type="ORF">IV203_031926</name>
</gene>
<evidence type="ECO:0000313" key="4">
    <source>
        <dbReference type="Proteomes" id="UP000693970"/>
    </source>
</evidence>
<reference evidence="3" key="2">
    <citation type="submission" date="2021-04" db="EMBL/GenBank/DDBJ databases">
        <authorList>
            <person name="Podell S."/>
        </authorList>
    </citation>
    <scope>NUCLEOTIDE SEQUENCE</scope>
    <source>
        <strain evidence="3">Hildebrandi</strain>
    </source>
</reference>
<sequence length="872" mass="97266">MSSSPASSPSVETATGGKNFSFELITAENVISSDDKTASFMTFSASTTPPAYRHNQSPRDPAIRHAGRAHIRGKIRRIWRPRYLELCDKGLLRYYELPPTADVTMPEEADWQHVNMVIKDTLVIHHSRIVDVTTLRDLHVGLPRGSYGFLFRGQRLYVNELLLKKPQEAEAPREYFCAVSTLEEAQTWVIALQWAAAMCRKNQIAGTIYYDHESGFRSSSDTILTKNTRKGGISLQCGMCNISSTAPSSLGGRSVDKSGTKSSLPKKSSKPERVLVTKVHGFRVIRDITAAPAFRWEVAYEVALLLVQKHKVEERRILLTARELEEMISDLCTCNQDSLLQSFYEQLKDQAGSLPRFHASKQNACNPKSVADSVMTIDSILRSLAMQPSAVNSRSVKHTLGLDVEQPVVKEVPWWKLPGRTNGSGYKGFCYDRVVFRQVRPIPNDVTVDEWVRVWLVQTSKNCQMQQATSSSWQMQTQFLVLRRPWFLMSGVGVAAALMYPVTQAYQRSIISFSMRADLLAASWCFAYWVGRRKGIEQAKQQRVAALEATARGIPRISTISPPIESTPIASPHRSGRSGLPMSPVVSAEEDLRMEDSEDSAIDGEDVDSVGEDVVTDEDFNIGKLSSPLPFFCENGEGTGWSEPPDPSIFRVRGSSYLDDRIKVPSGPSPFKCRGVDVWMTDNPERHIARHPSVLGGKLKEEHTFLVNFLLPFANFVSYFTVPPLEDFPNKQVADVWTKFINGDQQYRDARLKLLPVVVEGPWIVKAAVGNGSAPALLGKAIPLQYFFQQPDGKRKGVYEVDVIITASTIAKSILTVVKGHTNSLSIAFALIIEASKKEELPETVLCSFQVHFLDLEDCPMLPDCNLDDIKE</sequence>
<comment type="caution">
    <text evidence="3">The sequence shown here is derived from an EMBL/GenBank/DDBJ whole genome shotgun (WGS) entry which is preliminary data.</text>
</comment>
<name>A0A9K3LW87_9STRA</name>
<evidence type="ECO:0000313" key="3">
    <source>
        <dbReference type="EMBL" id="KAG7369183.1"/>
    </source>
</evidence>
<keyword evidence="4" id="KW-1185">Reference proteome</keyword>
<dbReference type="EMBL" id="JAGRRH010000006">
    <property type="protein sequence ID" value="KAG7369183.1"/>
    <property type="molecule type" value="Genomic_DNA"/>
</dbReference>
<dbReference type="InterPro" id="IPR009769">
    <property type="entry name" value="EDR2_C"/>
</dbReference>
<dbReference type="PROSITE" id="PS50003">
    <property type="entry name" value="PH_DOMAIN"/>
    <property type="match status" value="1"/>
</dbReference>
<dbReference type="InterPro" id="IPR001849">
    <property type="entry name" value="PH_domain"/>
</dbReference>
<dbReference type="SMART" id="SM00233">
    <property type="entry name" value="PH"/>
    <property type="match status" value="1"/>
</dbReference>
<feature type="region of interest" description="Disordered" evidence="1">
    <location>
        <begin position="247"/>
        <end position="269"/>
    </location>
</feature>
<dbReference type="AlphaFoldDB" id="A0A9K3LW87"/>
<dbReference type="Pfam" id="PF07059">
    <property type="entry name" value="EDR2_C"/>
    <property type="match status" value="1"/>
</dbReference>
<dbReference type="OrthoDB" id="9970435at2759"/>
<organism evidence="3 4">
    <name type="scientific">Nitzschia inconspicua</name>
    <dbReference type="NCBI Taxonomy" id="303405"/>
    <lineage>
        <taxon>Eukaryota</taxon>
        <taxon>Sar</taxon>
        <taxon>Stramenopiles</taxon>
        <taxon>Ochrophyta</taxon>
        <taxon>Bacillariophyta</taxon>
        <taxon>Bacillariophyceae</taxon>
        <taxon>Bacillariophycidae</taxon>
        <taxon>Bacillariales</taxon>
        <taxon>Bacillariaceae</taxon>
        <taxon>Nitzschia</taxon>
    </lineage>
</organism>
<reference evidence="3" key="1">
    <citation type="journal article" date="2021" name="Sci. Rep.">
        <title>Diploid genomic architecture of Nitzschia inconspicua, an elite biomass production diatom.</title>
        <authorList>
            <person name="Oliver A."/>
            <person name="Podell S."/>
            <person name="Pinowska A."/>
            <person name="Traller J.C."/>
            <person name="Smith S.R."/>
            <person name="McClure R."/>
            <person name="Beliaev A."/>
            <person name="Bohutskyi P."/>
            <person name="Hill E.A."/>
            <person name="Rabines A."/>
            <person name="Zheng H."/>
            <person name="Allen L.Z."/>
            <person name="Kuo A."/>
            <person name="Grigoriev I.V."/>
            <person name="Allen A.E."/>
            <person name="Hazlebeck D."/>
            <person name="Allen E.E."/>
        </authorList>
    </citation>
    <scope>NUCLEOTIDE SEQUENCE</scope>
    <source>
        <strain evidence="3">Hildebrandi</strain>
    </source>
</reference>
<protein>
    <submittedName>
        <fullName evidence="3">DUF1336 domain containing protein</fullName>
    </submittedName>
</protein>
<dbReference type="PANTHER" id="PTHR12136:SF41">
    <property type="entry name" value="PLECKSTRIN HOMOLOGY (PH) AND LIPID-BINDING START DOMAINS-CONTAINING PROTEIN"/>
    <property type="match status" value="1"/>
</dbReference>
<evidence type="ECO:0000259" key="2">
    <source>
        <dbReference type="PROSITE" id="PS50003"/>
    </source>
</evidence>
<proteinExistence type="predicted"/>
<feature type="domain" description="PH" evidence="2">
    <location>
        <begin position="62"/>
        <end position="197"/>
    </location>
</feature>
<feature type="region of interest" description="Disordered" evidence="1">
    <location>
        <begin position="558"/>
        <end position="583"/>
    </location>
</feature>
<accession>A0A9K3LW87</accession>
<dbReference type="Proteomes" id="UP000693970">
    <property type="component" value="Unassembled WGS sequence"/>
</dbReference>
<evidence type="ECO:0000256" key="1">
    <source>
        <dbReference type="SAM" id="MobiDB-lite"/>
    </source>
</evidence>
<dbReference type="InterPro" id="IPR045096">
    <property type="entry name" value="EDR2-like"/>
</dbReference>
<dbReference type="PANTHER" id="PTHR12136">
    <property type="entry name" value="ENHANCED DISEASE RESISTANCE-RELATED"/>
    <property type="match status" value="1"/>
</dbReference>